<feature type="chain" id="PRO_5038931629" evidence="2">
    <location>
        <begin position="21"/>
        <end position="436"/>
    </location>
</feature>
<dbReference type="AlphaFoldDB" id="A0A9D2RCJ5"/>
<accession>A0A9D2RCJ5</accession>
<dbReference type="PANTHER" id="PTHR43649">
    <property type="entry name" value="ARABINOSE-BINDING PROTEIN-RELATED"/>
    <property type="match status" value="1"/>
</dbReference>
<feature type="signal peptide" evidence="2">
    <location>
        <begin position="1"/>
        <end position="20"/>
    </location>
</feature>
<dbReference type="SUPFAM" id="SSF53850">
    <property type="entry name" value="Periplasmic binding protein-like II"/>
    <property type="match status" value="1"/>
</dbReference>
<dbReference type="Pfam" id="PF01547">
    <property type="entry name" value="SBP_bac_1"/>
    <property type="match status" value="1"/>
</dbReference>
<evidence type="ECO:0000313" key="4">
    <source>
        <dbReference type="Proteomes" id="UP000823909"/>
    </source>
</evidence>
<dbReference type="Gene3D" id="3.40.190.10">
    <property type="entry name" value="Periplasmic binding protein-like II"/>
    <property type="match status" value="2"/>
</dbReference>
<dbReference type="InterPro" id="IPR006059">
    <property type="entry name" value="SBP"/>
</dbReference>
<dbReference type="EMBL" id="DWUU01000040">
    <property type="protein sequence ID" value="HJD42654.1"/>
    <property type="molecule type" value="Genomic_DNA"/>
</dbReference>
<keyword evidence="2" id="KW-0732">Signal</keyword>
<feature type="region of interest" description="Disordered" evidence="1">
    <location>
        <begin position="24"/>
        <end position="43"/>
    </location>
</feature>
<evidence type="ECO:0000313" key="3">
    <source>
        <dbReference type="EMBL" id="HJD42654.1"/>
    </source>
</evidence>
<sequence length="436" mass="48667">MKKAVAILLTGILLTGVCMTGCSGSGETEPENTEQTDQSGGENEPVTIRFSWWGSQARNDQTQEVVDLFEEEYPWITVECEFVDWDQYFNNLSTQIAAGDMPDILQHDYRYLETYVNNDLLMPLDQFVGDEIDLSDVDDSYLSGGIVNDEMYGISLGMNTFAVEYDETTFEKYGIEVPDRDWTYDDFVDVCRQFKENGIYGCDLTNFEDWALYWIRTKGATLYSQEGKGLGYEDDSIMEELFQMRLDLVKEGLLPTPDVANQASGTEDSLIVRGDAAMVTYWSNATAAVANATDDTIKVLPMFGPDADKGSYIKPSMFLSISAQTEHPEECALLIDFFTNNVEANQVMMGERGVPISSAIREALKPDLDTTSQAIFDLLDYSKEHSSPIDNPDPEGAGEVVTLLQELEEKVLYEEITPAEAAAQFRTEATAILEGK</sequence>
<evidence type="ECO:0000256" key="1">
    <source>
        <dbReference type="SAM" id="MobiDB-lite"/>
    </source>
</evidence>
<proteinExistence type="predicted"/>
<name>A0A9D2RCJ5_9FIRM</name>
<dbReference type="Proteomes" id="UP000823909">
    <property type="component" value="Unassembled WGS sequence"/>
</dbReference>
<evidence type="ECO:0000256" key="2">
    <source>
        <dbReference type="SAM" id="SignalP"/>
    </source>
</evidence>
<dbReference type="PANTHER" id="PTHR43649:SF11">
    <property type="entry name" value="ABC TRANSPORTER SUBSTRATE-BINDING PROTEIN YESO-RELATED"/>
    <property type="match status" value="1"/>
</dbReference>
<dbReference type="InterPro" id="IPR050490">
    <property type="entry name" value="Bact_solute-bd_prot1"/>
</dbReference>
<comment type="caution">
    <text evidence="3">The sequence shown here is derived from an EMBL/GenBank/DDBJ whole genome shotgun (WGS) entry which is preliminary data.</text>
</comment>
<organism evidence="3 4">
    <name type="scientific">Candidatus Mediterraneibacter quadrami</name>
    <dbReference type="NCBI Taxonomy" id="2838684"/>
    <lineage>
        <taxon>Bacteria</taxon>
        <taxon>Bacillati</taxon>
        <taxon>Bacillota</taxon>
        <taxon>Clostridia</taxon>
        <taxon>Lachnospirales</taxon>
        <taxon>Lachnospiraceae</taxon>
        <taxon>Mediterraneibacter</taxon>
    </lineage>
</organism>
<gene>
    <name evidence="3" type="ORF">H9910_06560</name>
</gene>
<reference evidence="3" key="1">
    <citation type="journal article" date="2021" name="PeerJ">
        <title>Extensive microbial diversity within the chicken gut microbiome revealed by metagenomics and culture.</title>
        <authorList>
            <person name="Gilroy R."/>
            <person name="Ravi A."/>
            <person name="Getino M."/>
            <person name="Pursley I."/>
            <person name="Horton D.L."/>
            <person name="Alikhan N.F."/>
            <person name="Baker D."/>
            <person name="Gharbi K."/>
            <person name="Hall N."/>
            <person name="Watson M."/>
            <person name="Adriaenssens E.M."/>
            <person name="Foster-Nyarko E."/>
            <person name="Jarju S."/>
            <person name="Secka A."/>
            <person name="Antonio M."/>
            <person name="Oren A."/>
            <person name="Chaudhuri R.R."/>
            <person name="La Ragione R."/>
            <person name="Hildebrand F."/>
            <person name="Pallen M.J."/>
        </authorList>
    </citation>
    <scope>NUCLEOTIDE SEQUENCE</scope>
    <source>
        <strain evidence="3">ChiBcec15-3976</strain>
    </source>
</reference>
<protein>
    <submittedName>
        <fullName evidence="3">ABC transporter substrate-binding protein</fullName>
    </submittedName>
</protein>
<reference evidence="3" key="2">
    <citation type="submission" date="2021-04" db="EMBL/GenBank/DDBJ databases">
        <authorList>
            <person name="Gilroy R."/>
        </authorList>
    </citation>
    <scope>NUCLEOTIDE SEQUENCE</scope>
    <source>
        <strain evidence="3">ChiBcec15-3976</strain>
    </source>
</reference>